<proteinExistence type="predicted"/>
<keyword evidence="1" id="KW-0472">Membrane</keyword>
<dbReference type="InterPro" id="IPR046550">
    <property type="entry name" value="DUF6704"/>
</dbReference>
<evidence type="ECO:0000313" key="2">
    <source>
        <dbReference type="EMBL" id="GAA4402270.1"/>
    </source>
</evidence>
<evidence type="ECO:0000256" key="1">
    <source>
        <dbReference type="SAM" id="Phobius"/>
    </source>
</evidence>
<reference evidence="3" key="1">
    <citation type="journal article" date="2019" name="Int. J. Syst. Evol. Microbiol.">
        <title>The Global Catalogue of Microorganisms (GCM) 10K type strain sequencing project: providing services to taxonomists for standard genome sequencing and annotation.</title>
        <authorList>
            <consortium name="The Broad Institute Genomics Platform"/>
            <consortium name="The Broad Institute Genome Sequencing Center for Infectious Disease"/>
            <person name="Wu L."/>
            <person name="Ma J."/>
        </authorList>
    </citation>
    <scope>NUCLEOTIDE SEQUENCE [LARGE SCALE GENOMIC DNA]</scope>
    <source>
        <strain evidence="3">JCM 17809</strain>
    </source>
</reference>
<comment type="caution">
    <text evidence="2">The sequence shown here is derived from an EMBL/GenBank/DDBJ whole genome shotgun (WGS) entry which is preliminary data.</text>
</comment>
<keyword evidence="1" id="KW-0812">Transmembrane</keyword>
<organism evidence="2 3">
    <name type="scientific">Fodinibacter luteus</name>
    <dbReference type="NCBI Taxonomy" id="552064"/>
    <lineage>
        <taxon>Bacteria</taxon>
        <taxon>Bacillati</taxon>
        <taxon>Actinomycetota</taxon>
        <taxon>Actinomycetes</taxon>
        <taxon>Micrococcales</taxon>
        <taxon>Intrasporangiaceae</taxon>
        <taxon>Fodinibacter (ex Wang et al. 2009)</taxon>
    </lineage>
</organism>
<dbReference type="Proteomes" id="UP001500945">
    <property type="component" value="Unassembled WGS sequence"/>
</dbReference>
<protein>
    <submittedName>
        <fullName evidence="2">Uncharacterized protein</fullName>
    </submittedName>
</protein>
<gene>
    <name evidence="2" type="ORF">GCM10023168_12590</name>
</gene>
<feature type="transmembrane region" description="Helical" evidence="1">
    <location>
        <begin position="36"/>
        <end position="56"/>
    </location>
</feature>
<feature type="transmembrane region" description="Helical" evidence="1">
    <location>
        <begin position="12"/>
        <end position="30"/>
    </location>
</feature>
<dbReference type="EMBL" id="BAABGM010000008">
    <property type="protein sequence ID" value="GAA4402270.1"/>
    <property type="molecule type" value="Genomic_DNA"/>
</dbReference>
<dbReference type="NCBIfam" id="NF041681">
    <property type="entry name" value="HGxxPAAW"/>
    <property type="match status" value="1"/>
</dbReference>
<sequence length="75" mass="7786">MSEHEDHGHSVAAWTAVTILIVAAAIMSLAVVFPNVWLFVGGAILAVVGIVAGKVLSMAGYGAAQRDRDEAPSIR</sequence>
<evidence type="ECO:0000313" key="3">
    <source>
        <dbReference type="Proteomes" id="UP001500945"/>
    </source>
</evidence>
<accession>A0ABP8K8B8</accession>
<keyword evidence="1" id="KW-1133">Transmembrane helix</keyword>
<keyword evidence="3" id="KW-1185">Reference proteome</keyword>
<dbReference type="Pfam" id="PF20447">
    <property type="entry name" value="DUF6704"/>
    <property type="match status" value="1"/>
</dbReference>
<dbReference type="RefSeq" id="WP_345203620.1">
    <property type="nucleotide sequence ID" value="NZ_BAABGM010000008.1"/>
</dbReference>
<name>A0ABP8K8B8_9MICO</name>